<name>A0A2P6NJS9_9EUKA</name>
<dbReference type="Pfam" id="PF12832">
    <property type="entry name" value="MFS_1_like"/>
    <property type="match status" value="1"/>
</dbReference>
<dbReference type="InParanoid" id="A0A2P6NJS9"/>
<dbReference type="Proteomes" id="UP000241769">
    <property type="component" value="Unassembled WGS sequence"/>
</dbReference>
<feature type="transmembrane region" description="Helical" evidence="7">
    <location>
        <begin position="300"/>
        <end position="323"/>
    </location>
</feature>
<comment type="subcellular location">
    <subcellularLocation>
        <location evidence="1">Membrane</location>
        <topology evidence="1">Multi-pass membrane protein</topology>
    </subcellularLocation>
</comment>
<feature type="transmembrane region" description="Helical" evidence="7">
    <location>
        <begin position="353"/>
        <end position="377"/>
    </location>
</feature>
<dbReference type="EMBL" id="MDYQ01000067">
    <property type="protein sequence ID" value="PRP84221.1"/>
    <property type="molecule type" value="Genomic_DNA"/>
</dbReference>
<evidence type="ECO:0000313" key="9">
    <source>
        <dbReference type="EMBL" id="PRP84221.1"/>
    </source>
</evidence>
<feature type="domain" description="Major facilitator superfamily associated" evidence="8">
    <location>
        <begin position="151"/>
        <end position="507"/>
    </location>
</feature>
<dbReference type="InterPro" id="IPR036259">
    <property type="entry name" value="MFS_trans_sf"/>
</dbReference>
<comment type="caution">
    <text evidence="9">The sequence shown here is derived from an EMBL/GenBank/DDBJ whole genome shotgun (WGS) entry which is preliminary data.</text>
</comment>
<comment type="similarity">
    <text evidence="2">Belongs to the major facilitator superfamily. MFSD6 family.</text>
</comment>
<sequence length="586" mass="64433">MSQTIGFLRPFQQRRTHQPMDPSQVELTELTHERGSTDTQHVTFLSPVISISPPVYDGASPPYSPDLTYDSPSLRRSDSQNFFHRSIDKSTSAGFAETSFLHKSFEIRASNGDVNLFATSDILPTKDGEQPTIPHPEHSCWAIERDLVIPKILYFIYHGSQVCLIPYFNIWYRTVGLSPGEIGTLAAVRQLMNLFGPPLFAIIADRFRVHKLVLVLGLLISLVGRLGMLPLGDQFILLLMLTAAAELFASLGGPMLDNMVLNVLTESRKSSFGRQRMWGTIAYASFATPVGIFVDRMDDANWYFYLNSGLVFLFVLVLIYWPVKSETVTTNEKKEDAPFSQGIKMLIGRFEGWTFFLTIGLIGVCQGLISIYLFLYLQDMDATPALLGLCLTTNAASVVPALFFSGAIIQKLTTQGGVLLACLAFCVRFSFYLFLPTPEAVLPAEALDGVTFGIMYACAVQIASSLAPPSMGATAQGILASVYNGCAAVAGVLGGLMYQSSVKHVWLLGIATASSGLMWYGFSVWWLRRKVLSSERGVYSSLQEPELTVDFLFEETSQTRTPAPLDVSAAIHIKMKSLGHPRTAAT</sequence>
<evidence type="ECO:0000256" key="3">
    <source>
        <dbReference type="ARBA" id="ARBA00022692"/>
    </source>
</evidence>
<evidence type="ECO:0000259" key="8">
    <source>
        <dbReference type="Pfam" id="PF12832"/>
    </source>
</evidence>
<dbReference type="InterPro" id="IPR024989">
    <property type="entry name" value="MFS_assoc_dom"/>
</dbReference>
<dbReference type="STRING" id="1890364.A0A2P6NJS9"/>
<dbReference type="InterPro" id="IPR051717">
    <property type="entry name" value="MFS_MFSD6"/>
</dbReference>
<evidence type="ECO:0000256" key="2">
    <source>
        <dbReference type="ARBA" id="ARBA00005241"/>
    </source>
</evidence>
<keyword evidence="4 7" id="KW-1133">Transmembrane helix</keyword>
<proteinExistence type="inferred from homology"/>
<dbReference type="CDD" id="cd17335">
    <property type="entry name" value="MFS_MFSD6"/>
    <property type="match status" value="1"/>
</dbReference>
<organism evidence="9 10">
    <name type="scientific">Planoprotostelium fungivorum</name>
    <dbReference type="NCBI Taxonomy" id="1890364"/>
    <lineage>
        <taxon>Eukaryota</taxon>
        <taxon>Amoebozoa</taxon>
        <taxon>Evosea</taxon>
        <taxon>Variosea</taxon>
        <taxon>Cavosteliida</taxon>
        <taxon>Cavosteliaceae</taxon>
        <taxon>Planoprotostelium</taxon>
    </lineage>
</organism>
<feature type="transmembrane region" description="Helical" evidence="7">
    <location>
        <begin position="416"/>
        <end position="435"/>
    </location>
</feature>
<feature type="transmembrane region" description="Helical" evidence="7">
    <location>
        <begin position="447"/>
        <end position="466"/>
    </location>
</feature>
<evidence type="ECO:0000256" key="5">
    <source>
        <dbReference type="ARBA" id="ARBA00023136"/>
    </source>
</evidence>
<feature type="transmembrane region" description="Helical" evidence="7">
    <location>
        <begin position="383"/>
        <end position="404"/>
    </location>
</feature>
<reference evidence="9 10" key="1">
    <citation type="journal article" date="2018" name="Genome Biol. Evol.">
        <title>Multiple Roots of Fruiting Body Formation in Amoebozoa.</title>
        <authorList>
            <person name="Hillmann F."/>
            <person name="Forbes G."/>
            <person name="Novohradska S."/>
            <person name="Ferling I."/>
            <person name="Riege K."/>
            <person name="Groth M."/>
            <person name="Westermann M."/>
            <person name="Marz M."/>
            <person name="Spaller T."/>
            <person name="Winckler T."/>
            <person name="Schaap P."/>
            <person name="Glockner G."/>
        </authorList>
    </citation>
    <scope>NUCLEOTIDE SEQUENCE [LARGE SCALE GENOMIC DNA]</scope>
    <source>
        <strain evidence="9 10">Jena</strain>
    </source>
</reference>
<feature type="transmembrane region" description="Helical" evidence="7">
    <location>
        <begin position="277"/>
        <end position="294"/>
    </location>
</feature>
<evidence type="ECO:0000313" key="10">
    <source>
        <dbReference type="Proteomes" id="UP000241769"/>
    </source>
</evidence>
<gene>
    <name evidence="9" type="ORF">PROFUN_08421</name>
</gene>
<evidence type="ECO:0000256" key="7">
    <source>
        <dbReference type="SAM" id="Phobius"/>
    </source>
</evidence>
<keyword evidence="10" id="KW-1185">Reference proteome</keyword>
<feature type="region of interest" description="Disordered" evidence="6">
    <location>
        <begin position="1"/>
        <end position="22"/>
    </location>
</feature>
<dbReference type="SUPFAM" id="SSF103473">
    <property type="entry name" value="MFS general substrate transporter"/>
    <property type="match status" value="1"/>
</dbReference>
<dbReference type="PANTHER" id="PTHR16172:SF41">
    <property type="entry name" value="MAJOR FACILITATOR SUPERFAMILY DOMAIN-CONTAINING PROTEIN 6-LIKE"/>
    <property type="match status" value="1"/>
</dbReference>
<feature type="transmembrane region" description="Helical" evidence="7">
    <location>
        <begin position="212"/>
        <end position="229"/>
    </location>
</feature>
<dbReference type="FunCoup" id="A0A2P6NJS9">
    <property type="interactions" value="25"/>
</dbReference>
<feature type="transmembrane region" description="Helical" evidence="7">
    <location>
        <begin position="235"/>
        <end position="256"/>
    </location>
</feature>
<dbReference type="Gene3D" id="1.20.1250.20">
    <property type="entry name" value="MFS general substrate transporter like domains"/>
    <property type="match status" value="2"/>
</dbReference>
<dbReference type="AlphaFoldDB" id="A0A2P6NJS9"/>
<dbReference type="PANTHER" id="PTHR16172">
    <property type="entry name" value="MAJOR FACILITATOR SUPERFAMILY DOMAIN-CONTAINING PROTEIN 6-LIKE"/>
    <property type="match status" value="1"/>
</dbReference>
<dbReference type="OrthoDB" id="20356at2759"/>
<evidence type="ECO:0000256" key="1">
    <source>
        <dbReference type="ARBA" id="ARBA00004141"/>
    </source>
</evidence>
<evidence type="ECO:0000256" key="4">
    <source>
        <dbReference type="ARBA" id="ARBA00022989"/>
    </source>
</evidence>
<keyword evidence="3 7" id="KW-0812">Transmembrane</keyword>
<protein>
    <submittedName>
        <fullName evidence="9">Major facilitator superfamily transporter</fullName>
    </submittedName>
</protein>
<dbReference type="GO" id="GO:0016020">
    <property type="term" value="C:membrane"/>
    <property type="evidence" value="ECO:0007669"/>
    <property type="project" value="UniProtKB-SubCell"/>
</dbReference>
<keyword evidence="5 7" id="KW-0472">Membrane</keyword>
<evidence type="ECO:0000256" key="6">
    <source>
        <dbReference type="SAM" id="MobiDB-lite"/>
    </source>
</evidence>
<feature type="transmembrane region" description="Helical" evidence="7">
    <location>
        <begin position="504"/>
        <end position="527"/>
    </location>
</feature>
<feature type="transmembrane region" description="Helical" evidence="7">
    <location>
        <begin position="478"/>
        <end position="498"/>
    </location>
</feature>
<accession>A0A2P6NJS9</accession>